<dbReference type="Gene3D" id="3.80.10.10">
    <property type="entry name" value="Ribonuclease Inhibitor"/>
    <property type="match status" value="1"/>
</dbReference>
<keyword evidence="2" id="KW-1185">Reference proteome</keyword>
<organism evidence="1 2">
    <name type="scientific">Tothia fuscella</name>
    <dbReference type="NCBI Taxonomy" id="1048955"/>
    <lineage>
        <taxon>Eukaryota</taxon>
        <taxon>Fungi</taxon>
        <taxon>Dikarya</taxon>
        <taxon>Ascomycota</taxon>
        <taxon>Pezizomycotina</taxon>
        <taxon>Dothideomycetes</taxon>
        <taxon>Pleosporomycetidae</taxon>
        <taxon>Venturiales</taxon>
        <taxon>Cylindrosympodiaceae</taxon>
        <taxon>Tothia</taxon>
    </lineage>
</organism>
<evidence type="ECO:0000313" key="1">
    <source>
        <dbReference type="EMBL" id="KAF2429084.1"/>
    </source>
</evidence>
<dbReference type="InterPro" id="IPR032675">
    <property type="entry name" value="LRR_dom_sf"/>
</dbReference>
<proteinExistence type="predicted"/>
<sequence length="337" mass="38538">MNWTNELVEPKMGLSLQLDKASFSSNGVIGRLPRLESLSLSAPQYNSTAVVGLDVNHNFLRKLSLHNINIWNSGLSPNPGFSNVTELKLVSSYNREQEDPNQLFDTMRGFPSLQKVHVEINHLNPDLMLCSMLRDLRLSATLYVDFVTIHNPLRDPGAPICFLKELVFRVRNVQDCTKLYATLHGMKEHIQKGAWPNLQLVCIGLEADLVGMGRVPWDGYVQKTPAGMEDAASFFKSYPSIHFDYSDVTTTGHSWMFSKFGKKTYWGHDTPLITANELTSYLQGKEVESMDELLKLLPGKVFQDQQEQFEKEVKQLFDENPQLFKIHWASRNMWLHY</sequence>
<protein>
    <submittedName>
        <fullName evidence="1">Uncharacterized protein</fullName>
    </submittedName>
</protein>
<gene>
    <name evidence="1" type="ORF">EJ08DRAFT_662045</name>
</gene>
<dbReference type="EMBL" id="MU007050">
    <property type="protein sequence ID" value="KAF2429084.1"/>
    <property type="molecule type" value="Genomic_DNA"/>
</dbReference>
<comment type="caution">
    <text evidence="1">The sequence shown here is derived from an EMBL/GenBank/DDBJ whole genome shotgun (WGS) entry which is preliminary data.</text>
</comment>
<dbReference type="SUPFAM" id="SSF52047">
    <property type="entry name" value="RNI-like"/>
    <property type="match status" value="1"/>
</dbReference>
<name>A0A9P4NNH3_9PEZI</name>
<evidence type="ECO:0000313" key="2">
    <source>
        <dbReference type="Proteomes" id="UP000800235"/>
    </source>
</evidence>
<dbReference type="AlphaFoldDB" id="A0A9P4NNH3"/>
<accession>A0A9P4NNH3</accession>
<reference evidence="1" key="1">
    <citation type="journal article" date="2020" name="Stud. Mycol.">
        <title>101 Dothideomycetes genomes: a test case for predicting lifestyles and emergence of pathogens.</title>
        <authorList>
            <person name="Haridas S."/>
            <person name="Albert R."/>
            <person name="Binder M."/>
            <person name="Bloem J."/>
            <person name="Labutti K."/>
            <person name="Salamov A."/>
            <person name="Andreopoulos B."/>
            <person name="Baker S."/>
            <person name="Barry K."/>
            <person name="Bills G."/>
            <person name="Bluhm B."/>
            <person name="Cannon C."/>
            <person name="Castanera R."/>
            <person name="Culley D."/>
            <person name="Daum C."/>
            <person name="Ezra D."/>
            <person name="Gonzalez J."/>
            <person name="Henrissat B."/>
            <person name="Kuo A."/>
            <person name="Liang C."/>
            <person name="Lipzen A."/>
            <person name="Lutzoni F."/>
            <person name="Magnuson J."/>
            <person name="Mondo S."/>
            <person name="Nolan M."/>
            <person name="Ohm R."/>
            <person name="Pangilinan J."/>
            <person name="Park H.-J."/>
            <person name="Ramirez L."/>
            <person name="Alfaro M."/>
            <person name="Sun H."/>
            <person name="Tritt A."/>
            <person name="Yoshinaga Y."/>
            <person name="Zwiers L.-H."/>
            <person name="Turgeon B."/>
            <person name="Goodwin S."/>
            <person name="Spatafora J."/>
            <person name="Crous P."/>
            <person name="Grigoriev I."/>
        </authorList>
    </citation>
    <scope>NUCLEOTIDE SEQUENCE</scope>
    <source>
        <strain evidence="1">CBS 130266</strain>
    </source>
</reference>
<dbReference type="Proteomes" id="UP000800235">
    <property type="component" value="Unassembled WGS sequence"/>
</dbReference>